<name>A0A2P4Q3H8_RHIID</name>
<reference evidence="1 2" key="2">
    <citation type="journal article" date="2018" name="New Phytol.">
        <title>High intraspecific genome diversity in the model arbuscular mycorrhizal symbiont Rhizophagus irregularis.</title>
        <authorList>
            <person name="Chen E.C.H."/>
            <person name="Morin E."/>
            <person name="Beaudet D."/>
            <person name="Noel J."/>
            <person name="Yildirir G."/>
            <person name="Ndikumana S."/>
            <person name="Charron P."/>
            <person name="St-Onge C."/>
            <person name="Giorgi J."/>
            <person name="Kruger M."/>
            <person name="Marton T."/>
            <person name="Ropars J."/>
            <person name="Grigoriev I.V."/>
            <person name="Hainaut M."/>
            <person name="Henrissat B."/>
            <person name="Roux C."/>
            <person name="Martin F."/>
            <person name="Corradi N."/>
        </authorList>
    </citation>
    <scope>NUCLEOTIDE SEQUENCE [LARGE SCALE GENOMIC DNA]</scope>
    <source>
        <strain evidence="1 2">DAOM 197198</strain>
    </source>
</reference>
<dbReference type="AlphaFoldDB" id="A0A2P4Q3H8"/>
<keyword evidence="2" id="KW-1185">Reference proteome</keyword>
<reference evidence="1 2" key="1">
    <citation type="journal article" date="2013" name="Proc. Natl. Acad. Sci. U.S.A.">
        <title>Genome of an arbuscular mycorrhizal fungus provides insight into the oldest plant symbiosis.</title>
        <authorList>
            <person name="Tisserant E."/>
            <person name="Malbreil M."/>
            <person name="Kuo A."/>
            <person name="Kohler A."/>
            <person name="Symeonidi A."/>
            <person name="Balestrini R."/>
            <person name="Charron P."/>
            <person name="Duensing N."/>
            <person name="Frei Dit Frey N."/>
            <person name="Gianinazzi-Pearson V."/>
            <person name="Gilbert L.B."/>
            <person name="Handa Y."/>
            <person name="Herr J.R."/>
            <person name="Hijri M."/>
            <person name="Koul R."/>
            <person name="Kawaguchi M."/>
            <person name="Krajinski F."/>
            <person name="Lammers P.J."/>
            <person name="Masclaux F.G."/>
            <person name="Murat C."/>
            <person name="Morin E."/>
            <person name="Ndikumana S."/>
            <person name="Pagni M."/>
            <person name="Petitpierre D."/>
            <person name="Requena N."/>
            <person name="Rosikiewicz P."/>
            <person name="Riley R."/>
            <person name="Saito K."/>
            <person name="San Clemente H."/>
            <person name="Shapiro H."/>
            <person name="van Tuinen D."/>
            <person name="Becard G."/>
            <person name="Bonfante P."/>
            <person name="Paszkowski U."/>
            <person name="Shachar-Hill Y.Y."/>
            <person name="Tuskan G.A."/>
            <person name="Young P.W."/>
            <person name="Sanders I.R."/>
            <person name="Henrissat B."/>
            <person name="Rensing S.A."/>
            <person name="Grigoriev I.V."/>
            <person name="Corradi N."/>
            <person name="Roux C."/>
            <person name="Martin F."/>
        </authorList>
    </citation>
    <scope>NUCLEOTIDE SEQUENCE [LARGE SCALE GENOMIC DNA]</scope>
    <source>
        <strain evidence="1 2">DAOM 197198</strain>
    </source>
</reference>
<dbReference type="EMBL" id="AUPC02000098">
    <property type="protein sequence ID" value="POG72205.1"/>
    <property type="molecule type" value="Genomic_DNA"/>
</dbReference>
<comment type="caution">
    <text evidence="1">The sequence shown here is derived from an EMBL/GenBank/DDBJ whole genome shotgun (WGS) entry which is preliminary data.</text>
</comment>
<evidence type="ECO:0000313" key="2">
    <source>
        <dbReference type="Proteomes" id="UP000018888"/>
    </source>
</evidence>
<dbReference type="Proteomes" id="UP000018888">
    <property type="component" value="Unassembled WGS sequence"/>
</dbReference>
<accession>A0A2P4Q3H8</accession>
<gene>
    <name evidence="1" type="ORF">GLOIN_2v1597745</name>
</gene>
<organism evidence="1 2">
    <name type="scientific">Rhizophagus irregularis (strain DAOM 181602 / DAOM 197198 / MUCL 43194)</name>
    <name type="common">Arbuscular mycorrhizal fungus</name>
    <name type="synonym">Glomus intraradices</name>
    <dbReference type="NCBI Taxonomy" id="747089"/>
    <lineage>
        <taxon>Eukaryota</taxon>
        <taxon>Fungi</taxon>
        <taxon>Fungi incertae sedis</taxon>
        <taxon>Mucoromycota</taxon>
        <taxon>Glomeromycotina</taxon>
        <taxon>Glomeromycetes</taxon>
        <taxon>Glomerales</taxon>
        <taxon>Glomeraceae</taxon>
        <taxon>Rhizophagus</taxon>
    </lineage>
</organism>
<evidence type="ECO:0000313" key="1">
    <source>
        <dbReference type="EMBL" id="POG72205.1"/>
    </source>
</evidence>
<feature type="non-terminal residue" evidence="1">
    <location>
        <position position="1"/>
    </location>
</feature>
<protein>
    <submittedName>
        <fullName evidence="1">Uncharacterized protein</fullName>
    </submittedName>
</protein>
<proteinExistence type="predicted"/>
<feature type="non-terminal residue" evidence="1">
    <location>
        <position position="74"/>
    </location>
</feature>
<sequence length="74" mass="8324">ITGSLVRILLQTSRALNCGQHSVITDIVLSLTLHSGIRRVSICVQHRSRPTITFSVMVLQQINPNFFRFGQEFA</sequence>